<dbReference type="EMBL" id="CAUYUJ010014931">
    <property type="protein sequence ID" value="CAK0847791.1"/>
    <property type="molecule type" value="Genomic_DNA"/>
</dbReference>
<feature type="compositionally biased region" description="Polar residues" evidence="1">
    <location>
        <begin position="90"/>
        <end position="101"/>
    </location>
</feature>
<feature type="compositionally biased region" description="Basic residues" evidence="1">
    <location>
        <begin position="59"/>
        <end position="68"/>
    </location>
</feature>
<evidence type="ECO:0000313" key="2">
    <source>
        <dbReference type="EMBL" id="CAK0847791.1"/>
    </source>
</evidence>
<proteinExistence type="predicted"/>
<sequence length="110" mass="11861">MLEEAEELVTRHCGLDVLHQTRGGHAEATHISSIPPLPQKASRPGTMTANWVEGSPMRATRRPARRSRAAQEQCSVAAHSSCDGSVKACQCSTSTPSTVQNHSRDKQDAN</sequence>
<feature type="region of interest" description="Disordered" evidence="1">
    <location>
        <begin position="81"/>
        <end position="110"/>
    </location>
</feature>
<accession>A0ABN9TNX4</accession>
<keyword evidence="3" id="KW-1185">Reference proteome</keyword>
<reference evidence="2" key="1">
    <citation type="submission" date="2023-10" db="EMBL/GenBank/DDBJ databases">
        <authorList>
            <person name="Chen Y."/>
            <person name="Shah S."/>
            <person name="Dougan E. K."/>
            <person name="Thang M."/>
            <person name="Chan C."/>
        </authorList>
    </citation>
    <scope>NUCLEOTIDE SEQUENCE [LARGE SCALE GENOMIC DNA]</scope>
</reference>
<dbReference type="Proteomes" id="UP001189429">
    <property type="component" value="Unassembled WGS sequence"/>
</dbReference>
<organism evidence="2 3">
    <name type="scientific">Prorocentrum cordatum</name>
    <dbReference type="NCBI Taxonomy" id="2364126"/>
    <lineage>
        <taxon>Eukaryota</taxon>
        <taxon>Sar</taxon>
        <taxon>Alveolata</taxon>
        <taxon>Dinophyceae</taxon>
        <taxon>Prorocentrales</taxon>
        <taxon>Prorocentraceae</taxon>
        <taxon>Prorocentrum</taxon>
    </lineage>
</organism>
<evidence type="ECO:0000256" key="1">
    <source>
        <dbReference type="SAM" id="MobiDB-lite"/>
    </source>
</evidence>
<feature type="region of interest" description="Disordered" evidence="1">
    <location>
        <begin position="24"/>
        <end position="69"/>
    </location>
</feature>
<comment type="caution">
    <text evidence="2">The sequence shown here is derived from an EMBL/GenBank/DDBJ whole genome shotgun (WGS) entry which is preliminary data.</text>
</comment>
<name>A0ABN9TNX4_9DINO</name>
<evidence type="ECO:0000313" key="3">
    <source>
        <dbReference type="Proteomes" id="UP001189429"/>
    </source>
</evidence>
<protein>
    <submittedName>
        <fullName evidence="2">Uncharacterized protein</fullName>
    </submittedName>
</protein>
<gene>
    <name evidence="2" type="ORF">PCOR1329_LOCUS40909</name>
</gene>